<feature type="region of interest" description="Disordered" evidence="1">
    <location>
        <begin position="65"/>
        <end position="89"/>
    </location>
</feature>
<protein>
    <submittedName>
        <fullName evidence="2">Uncharacterized protein</fullName>
    </submittedName>
</protein>
<proteinExistence type="predicted"/>
<dbReference type="Proteomes" id="UP000281677">
    <property type="component" value="Unassembled WGS sequence"/>
</dbReference>
<reference evidence="2 3" key="1">
    <citation type="journal article" date="2018" name="BMC Genomics">
        <title>Genomic evidence for intraspecific hybridization in a clonal and extremely halotolerant yeast.</title>
        <authorList>
            <person name="Gostincar C."/>
            <person name="Stajich J.E."/>
            <person name="Zupancic J."/>
            <person name="Zalar P."/>
            <person name="Gunde-Cimerman N."/>
        </authorList>
    </citation>
    <scope>NUCLEOTIDE SEQUENCE [LARGE SCALE GENOMIC DNA]</scope>
    <source>
        <strain evidence="2 3">EXF-120</strain>
    </source>
</reference>
<dbReference type="AlphaFoldDB" id="A0A3M7I9L3"/>
<gene>
    <name evidence="2" type="ORF">D0859_13929</name>
</gene>
<sequence length="112" mass="11423">MLNFPGGTAKYTAYENDLGGASVWSADNLPCSAYPCARKCAMASYFDDLTDRDAFDTMKECVNDCSGTTPTRAPTSSSTGSSASSTSSGAVARPEIAFSGASGVVGVVAILL</sequence>
<evidence type="ECO:0000313" key="3">
    <source>
        <dbReference type="Proteomes" id="UP000281677"/>
    </source>
</evidence>
<dbReference type="OrthoDB" id="5076485at2759"/>
<dbReference type="VEuPathDB" id="FungiDB:BTJ68_09425"/>
<comment type="caution">
    <text evidence="2">The sequence shown here is derived from an EMBL/GenBank/DDBJ whole genome shotgun (WGS) entry which is preliminary data.</text>
</comment>
<evidence type="ECO:0000313" key="2">
    <source>
        <dbReference type="EMBL" id="RMZ22053.1"/>
    </source>
</evidence>
<dbReference type="EMBL" id="QWIT01000605">
    <property type="protein sequence ID" value="RMZ22053.1"/>
    <property type="molecule type" value="Genomic_DNA"/>
</dbReference>
<name>A0A3M7I9L3_HORWE</name>
<organism evidence="2 3">
    <name type="scientific">Hortaea werneckii</name>
    <name type="common">Black yeast</name>
    <name type="synonym">Cladosporium werneckii</name>
    <dbReference type="NCBI Taxonomy" id="91943"/>
    <lineage>
        <taxon>Eukaryota</taxon>
        <taxon>Fungi</taxon>
        <taxon>Dikarya</taxon>
        <taxon>Ascomycota</taxon>
        <taxon>Pezizomycotina</taxon>
        <taxon>Dothideomycetes</taxon>
        <taxon>Dothideomycetidae</taxon>
        <taxon>Mycosphaerellales</taxon>
        <taxon>Teratosphaeriaceae</taxon>
        <taxon>Hortaea</taxon>
    </lineage>
</organism>
<accession>A0A3M7I9L3</accession>
<feature type="compositionally biased region" description="Low complexity" evidence="1">
    <location>
        <begin position="66"/>
        <end position="89"/>
    </location>
</feature>
<evidence type="ECO:0000256" key="1">
    <source>
        <dbReference type="SAM" id="MobiDB-lite"/>
    </source>
</evidence>